<feature type="transmembrane region" description="Helical" evidence="1">
    <location>
        <begin position="285"/>
        <end position="306"/>
    </location>
</feature>
<evidence type="ECO:0000313" key="3">
    <source>
        <dbReference type="EMBL" id="ERK00135.1"/>
    </source>
</evidence>
<reference evidence="3 4" key="1">
    <citation type="submission" date="2013-08" db="EMBL/GenBank/DDBJ databases">
        <authorList>
            <person name="Durkin A.S."/>
            <person name="Haft D.R."/>
            <person name="McCorrison J."/>
            <person name="Torralba M."/>
            <person name="Gillis M."/>
            <person name="Haft D.H."/>
            <person name="Methe B."/>
            <person name="Sutton G."/>
            <person name="Nelson K.E."/>
        </authorList>
    </citation>
    <scope>NUCLEOTIDE SEQUENCE [LARGE SCALE GENOMIC DNA]</scope>
    <source>
        <strain evidence="3 4">ATCC 35536</strain>
    </source>
</reference>
<name>A0ABP2YMQ9_TRESO</name>
<dbReference type="CDD" id="cd01879">
    <property type="entry name" value="FeoB"/>
    <property type="match status" value="1"/>
</dbReference>
<accession>A0ABP2YMQ9</accession>
<dbReference type="PANTHER" id="PTHR43185:SF1">
    <property type="entry name" value="FE(2+) TRANSPORTER FEOB"/>
    <property type="match status" value="1"/>
</dbReference>
<dbReference type="InterPro" id="IPR006073">
    <property type="entry name" value="GTP-bd"/>
</dbReference>
<feature type="transmembrane region" description="Helical" evidence="1">
    <location>
        <begin position="560"/>
        <end position="581"/>
    </location>
</feature>
<feature type="domain" description="FeoB-type G" evidence="2">
    <location>
        <begin position="2"/>
        <end position="164"/>
    </location>
</feature>
<comment type="caution">
    <text evidence="3">The sequence shown here is derived from an EMBL/GenBank/DDBJ whole genome shotgun (WGS) entry which is preliminary data.</text>
</comment>
<feature type="transmembrane region" description="Helical" evidence="1">
    <location>
        <begin position="229"/>
        <end position="253"/>
    </location>
</feature>
<dbReference type="PROSITE" id="PS51711">
    <property type="entry name" value="G_FEOB"/>
    <property type="match status" value="1"/>
</dbReference>
<evidence type="ECO:0000256" key="1">
    <source>
        <dbReference type="SAM" id="Phobius"/>
    </source>
</evidence>
<feature type="transmembrane region" description="Helical" evidence="1">
    <location>
        <begin position="455"/>
        <end position="472"/>
    </location>
</feature>
<dbReference type="Pfam" id="PF02421">
    <property type="entry name" value="FeoB_N"/>
    <property type="match status" value="1"/>
</dbReference>
<dbReference type="InterPro" id="IPR027417">
    <property type="entry name" value="P-loop_NTPase"/>
</dbReference>
<dbReference type="PANTHER" id="PTHR43185">
    <property type="entry name" value="FERROUS IRON TRANSPORT PROTEIN B"/>
    <property type="match status" value="1"/>
</dbReference>
<sequence>MTKTIALLGQPNSGKSTLYNGLTGSHQHVGNWPGKTVEQKEGYFTIDGERYIVADLPGSYSLSAGSQEEEITRDYIASGKADIVCILADASQLRRNLYMLADFAPMRVPAVLILNMMDVAKLQGKSIDTESLSKRLGITVVPFVAADRKKYPELKGILRNEFNNPKKIDTEKLDALCSGAKSEMELANVRFQWIEALLDGVVSGEKKRATLSKADRIFTSRRWGKPFSVAIMLLAFVASMIIAMPLMGLGSFIPRLASPLLHRLMQAGHAAPFLESLAADLIPNVVYFAAAMAGFVVGVTFTFTALEETGFLARISYAFDGTMTKLGLQGKSICPMLMGLGCTIGGAAGARVIDNWGQRILTIMLTWAVPCAAIATVMPTLATIFFGAYGILVMLGIYTYMFFMIFITAKIFGNKLSPAAERTGMLMELPPYHRPRWANVLYTSFAKSWDIFKRALRVIFLISVIFWALSFSSTGRAENSIIYRFGTYIEPVTRFFGLGWQTFIAFLASAVSKEAVLGVLNSLYVGTGDVMTATFLSKTAGASSGNLASVLPEAISKAEALAFMFAVSFNVPCLMAVTATYRETHSLKWTVSIAFYYIASALVLSFIVYHIAALVM</sequence>
<feature type="transmembrane region" description="Helical" evidence="1">
    <location>
        <begin position="384"/>
        <end position="407"/>
    </location>
</feature>
<dbReference type="Pfam" id="PF07670">
    <property type="entry name" value="Gate"/>
    <property type="match status" value="2"/>
</dbReference>
<feature type="transmembrane region" description="Helical" evidence="1">
    <location>
        <begin position="360"/>
        <end position="378"/>
    </location>
</feature>
<dbReference type="RefSeq" id="WP_021495711.1">
    <property type="nucleotide sequence ID" value="NZ_AVQI01000068.1"/>
</dbReference>
<keyword evidence="1" id="KW-0472">Membrane</keyword>
<keyword evidence="4" id="KW-1185">Reference proteome</keyword>
<dbReference type="InterPro" id="IPR011640">
    <property type="entry name" value="Fe2_transport_prot_B_C"/>
</dbReference>
<keyword evidence="1" id="KW-0812">Transmembrane</keyword>
<dbReference type="Proteomes" id="UP000016646">
    <property type="component" value="Unassembled WGS sequence"/>
</dbReference>
<dbReference type="InterPro" id="IPR050860">
    <property type="entry name" value="FeoB_GTPase"/>
</dbReference>
<protein>
    <submittedName>
        <fullName evidence="3">Ferrous iron transport protein B</fullName>
    </submittedName>
</protein>
<feature type="transmembrane region" description="Helical" evidence="1">
    <location>
        <begin position="593"/>
        <end position="615"/>
    </location>
</feature>
<dbReference type="PRINTS" id="PR00326">
    <property type="entry name" value="GTP1OBG"/>
</dbReference>
<keyword evidence="1" id="KW-1133">Transmembrane helix</keyword>
<dbReference type="InterPro" id="IPR030389">
    <property type="entry name" value="G_FEOB_dom"/>
</dbReference>
<dbReference type="InterPro" id="IPR011642">
    <property type="entry name" value="Gate_dom"/>
</dbReference>
<evidence type="ECO:0000259" key="2">
    <source>
        <dbReference type="PROSITE" id="PS51711"/>
    </source>
</evidence>
<dbReference type="Gene3D" id="3.40.50.300">
    <property type="entry name" value="P-loop containing nucleotide triphosphate hydrolases"/>
    <property type="match status" value="1"/>
</dbReference>
<feature type="transmembrane region" description="Helical" evidence="1">
    <location>
        <begin position="492"/>
        <end position="511"/>
    </location>
</feature>
<evidence type="ECO:0000313" key="4">
    <source>
        <dbReference type="Proteomes" id="UP000016646"/>
    </source>
</evidence>
<dbReference type="EMBL" id="AVQI01000068">
    <property type="protein sequence ID" value="ERK00135.1"/>
    <property type="molecule type" value="Genomic_DNA"/>
</dbReference>
<dbReference type="SUPFAM" id="SSF52540">
    <property type="entry name" value="P-loop containing nucleoside triphosphate hydrolases"/>
    <property type="match status" value="1"/>
</dbReference>
<organism evidence="3 4">
    <name type="scientific">Treponema socranskii subsp. socranskii VPI DR56BR1116 = ATCC 35536</name>
    <dbReference type="NCBI Taxonomy" id="1125725"/>
    <lineage>
        <taxon>Bacteria</taxon>
        <taxon>Pseudomonadati</taxon>
        <taxon>Spirochaetota</taxon>
        <taxon>Spirochaetia</taxon>
        <taxon>Spirochaetales</taxon>
        <taxon>Treponemataceae</taxon>
        <taxon>Treponema</taxon>
    </lineage>
</organism>
<gene>
    <name evidence="3" type="primary">feoB_1</name>
    <name evidence="3" type="ORF">HMPREF0860_2131</name>
</gene>
<proteinExistence type="predicted"/>
<dbReference type="Pfam" id="PF07664">
    <property type="entry name" value="FeoB_C"/>
    <property type="match status" value="1"/>
</dbReference>